<dbReference type="PANTHER" id="PTHR31126">
    <property type="entry name" value="TYROSINE-PROTEIN PHOSPHATASE"/>
    <property type="match status" value="1"/>
</dbReference>
<feature type="domain" description="Tyrosine specific protein phosphatases" evidence="1">
    <location>
        <begin position="479"/>
        <end position="518"/>
    </location>
</feature>
<dbReference type="OrthoDB" id="449382at2759"/>
<dbReference type="PROSITE" id="PS00383">
    <property type="entry name" value="TYR_PHOSPHATASE_1"/>
    <property type="match status" value="1"/>
</dbReference>
<dbReference type="EMBL" id="HG316464">
    <property type="protein sequence ID" value="CDF91367.1"/>
    <property type="molecule type" value="Genomic_DNA"/>
</dbReference>
<dbReference type="Pfam" id="PF13350">
    <property type="entry name" value="Y_phosphatase3"/>
    <property type="match status" value="1"/>
</dbReference>
<dbReference type="Pfam" id="PF12146">
    <property type="entry name" value="Hydrolase_4"/>
    <property type="match status" value="1"/>
</dbReference>
<keyword evidence="3" id="KW-1185">Reference proteome</keyword>
<evidence type="ECO:0000313" key="3">
    <source>
        <dbReference type="Proteomes" id="UP000019375"/>
    </source>
</evidence>
<dbReference type="InterPro" id="IPR026893">
    <property type="entry name" value="Tyr/Ser_Pase_IphP-type"/>
</dbReference>
<protein>
    <submittedName>
        <fullName evidence="2">ZYBA0S11-01266g1_1</fullName>
    </submittedName>
</protein>
<dbReference type="GO" id="GO:0004721">
    <property type="term" value="F:phosphoprotein phosphatase activity"/>
    <property type="evidence" value="ECO:0007669"/>
    <property type="project" value="InterPro"/>
</dbReference>
<sequence>MGVGVDMKEAEKVSYKIVAEPPSHIKLGPHEQFIFIKHKQFHKAEGVAGILSHPKSMQYAQLSDRLKNEDQLGLPQHRLVLLVHGHQAHKNSNYQPILASKLAGEGFYVLRIDFRGLGDSEDCKDVSLGRTIEQDTEDIESVCELISCERLRDELFELPVTLDTIVGHSRGVMAMFEFCRRYPNRFVPNLVNCSGRYDGRGIVQKRLKYTPNWRKDGGFYCDLPRHGGVVKTWIPKSETMSGVECPTHLFGQINQQSSIMSCYGTCEEVIPLTAVASFANLFQGRHYLEMIRGATHNFYGLPNDPNALKLPLRNGLVNYCYVVADKIAEYLSWEKQLQRFYAKTQYIKGTPINPAEIVTRWPLPHAYSKVSNFRDLGGYQTVYQGRRIKTGCFYRCANVCDITPDALKYLQHKLDVVTVFDLRAPDEAKENGLLDNNKLVKSLPFNNNMNTSPEVLAEHYQGLLISSYSFPKAYMIVLKNSIDSIKTFFQFLLEPQGAVAFHCTAGKDRTGILSMLLLSILGVDDDTIAREYELTTLGLKTETKLIKKLEARGDLYYSMLGPNSEALVKEYHLTPDKMAKTLLSSRYEAMRFFIDDFRAEYESADSFFMHELQFSTHAIGRLRDLYLEE</sequence>
<dbReference type="PANTHER" id="PTHR31126:SF1">
    <property type="entry name" value="TYROSINE SPECIFIC PROTEIN PHOSPHATASES DOMAIN-CONTAINING PROTEIN"/>
    <property type="match status" value="1"/>
</dbReference>
<accession>A0A8J2TAD0</accession>
<dbReference type="InterPro" id="IPR029021">
    <property type="entry name" value="Prot-tyrosine_phosphatase-like"/>
</dbReference>
<evidence type="ECO:0000313" key="2">
    <source>
        <dbReference type="EMBL" id="CDF91367.1"/>
    </source>
</evidence>
<reference evidence="3" key="1">
    <citation type="journal article" date="2013" name="Genome Announc.">
        <title>Genome sequence of the food spoilage yeast Zygosaccharomyces bailii CLIB 213(T).</title>
        <authorList>
            <person name="Galeote V."/>
            <person name="Bigey F."/>
            <person name="Devillers H."/>
            <person name="Neuveglise C."/>
            <person name="Dequin S."/>
        </authorList>
    </citation>
    <scope>NUCLEOTIDE SEQUENCE [LARGE SCALE GENOMIC DNA]</scope>
    <source>
        <strain evidence="3">CLIB 213 / ATCC 58445 / CBS 680 / CCRC 21525 / NBRC 1098 / NCYC 1416 / NRRL Y-2227</strain>
    </source>
</reference>
<dbReference type="AlphaFoldDB" id="A0A8J2TAD0"/>
<dbReference type="InterPro" id="IPR000387">
    <property type="entry name" value="Tyr_Pase_dom"/>
</dbReference>
<dbReference type="SUPFAM" id="SSF53474">
    <property type="entry name" value="alpha/beta-Hydrolases"/>
    <property type="match status" value="1"/>
</dbReference>
<dbReference type="InterPro" id="IPR022742">
    <property type="entry name" value="Hydrolase_4"/>
</dbReference>
<dbReference type="InterPro" id="IPR029058">
    <property type="entry name" value="AB_hydrolase_fold"/>
</dbReference>
<dbReference type="Gene3D" id="3.90.190.10">
    <property type="entry name" value="Protein tyrosine phosphatase superfamily"/>
    <property type="match status" value="1"/>
</dbReference>
<proteinExistence type="predicted"/>
<dbReference type="SUPFAM" id="SSF52799">
    <property type="entry name" value="(Phosphotyrosine protein) phosphatases II"/>
    <property type="match status" value="1"/>
</dbReference>
<dbReference type="PROSITE" id="PS50056">
    <property type="entry name" value="TYR_PHOSPHATASE_2"/>
    <property type="match status" value="1"/>
</dbReference>
<dbReference type="InterPro" id="IPR016130">
    <property type="entry name" value="Tyr_Pase_AS"/>
</dbReference>
<name>A0A8J2TAD0_ZYGB2</name>
<organism evidence="2 3">
    <name type="scientific">Zygosaccharomyces bailii (strain CLIB 213 / ATCC 58445 / CBS 680 / BCRC 21525 / NBRC 1098 / NCYC 1416 / NRRL Y-2227)</name>
    <dbReference type="NCBI Taxonomy" id="1333698"/>
    <lineage>
        <taxon>Eukaryota</taxon>
        <taxon>Fungi</taxon>
        <taxon>Dikarya</taxon>
        <taxon>Ascomycota</taxon>
        <taxon>Saccharomycotina</taxon>
        <taxon>Saccharomycetes</taxon>
        <taxon>Saccharomycetales</taxon>
        <taxon>Saccharomycetaceae</taxon>
        <taxon>Zygosaccharomyces</taxon>
    </lineage>
</organism>
<gene>
    <name evidence="2" type="ORF">BN860_01266g</name>
</gene>
<dbReference type="Gene3D" id="3.40.50.1820">
    <property type="entry name" value="alpha/beta hydrolase"/>
    <property type="match status" value="1"/>
</dbReference>
<dbReference type="Proteomes" id="UP000019375">
    <property type="component" value="Unassembled WGS sequence"/>
</dbReference>
<evidence type="ECO:0000259" key="1">
    <source>
        <dbReference type="PROSITE" id="PS50056"/>
    </source>
</evidence>